<dbReference type="RefSeq" id="WP_165031262.1">
    <property type="nucleotide sequence ID" value="NZ_JAAKZF010000035.1"/>
</dbReference>
<evidence type="ECO:0000313" key="2">
    <source>
        <dbReference type="EMBL" id="NGO53667.1"/>
    </source>
</evidence>
<sequence>MAAKASSDHKPEAVRRPNRTASRIVAGEAPGRHQNAWKPWKNRLERLYLQYLSARDSVAFRALSFDIEKTVLHER</sequence>
<comment type="caution">
    <text evidence="2">The sequence shown here is derived from an EMBL/GenBank/DDBJ whole genome shotgun (WGS) entry which is preliminary data.</text>
</comment>
<organism evidence="2 3">
    <name type="scientific">Allomesorhizobium camelthorni</name>
    <dbReference type="NCBI Taxonomy" id="475069"/>
    <lineage>
        <taxon>Bacteria</taxon>
        <taxon>Pseudomonadati</taxon>
        <taxon>Pseudomonadota</taxon>
        <taxon>Alphaproteobacteria</taxon>
        <taxon>Hyphomicrobiales</taxon>
        <taxon>Phyllobacteriaceae</taxon>
        <taxon>Allomesorhizobium</taxon>
    </lineage>
</organism>
<dbReference type="EMBL" id="JAAKZF010000035">
    <property type="protein sequence ID" value="NGO53667.1"/>
    <property type="molecule type" value="Genomic_DNA"/>
</dbReference>
<accession>A0A6G4WHU7</accession>
<proteinExistence type="predicted"/>
<gene>
    <name evidence="2" type="ORF">G6N73_21295</name>
</gene>
<evidence type="ECO:0000256" key="1">
    <source>
        <dbReference type="SAM" id="MobiDB-lite"/>
    </source>
</evidence>
<name>A0A6G4WHU7_9HYPH</name>
<dbReference type="AlphaFoldDB" id="A0A6G4WHU7"/>
<dbReference type="Proteomes" id="UP001642900">
    <property type="component" value="Unassembled WGS sequence"/>
</dbReference>
<keyword evidence="3" id="KW-1185">Reference proteome</keyword>
<protein>
    <submittedName>
        <fullName evidence="2">Uncharacterized protein</fullName>
    </submittedName>
</protein>
<feature type="compositionally biased region" description="Basic and acidic residues" evidence="1">
    <location>
        <begin position="1"/>
        <end position="15"/>
    </location>
</feature>
<reference evidence="2 3" key="1">
    <citation type="submission" date="2020-02" db="EMBL/GenBank/DDBJ databases">
        <title>Genome sequence of strain CCNWXJ40-4.</title>
        <authorList>
            <person name="Gao J."/>
            <person name="Sun J."/>
        </authorList>
    </citation>
    <scope>NUCLEOTIDE SEQUENCE [LARGE SCALE GENOMIC DNA]</scope>
    <source>
        <strain evidence="2 3">CCNWXJ 40-4</strain>
    </source>
</reference>
<feature type="region of interest" description="Disordered" evidence="1">
    <location>
        <begin position="1"/>
        <end position="32"/>
    </location>
</feature>
<evidence type="ECO:0000313" key="3">
    <source>
        <dbReference type="Proteomes" id="UP001642900"/>
    </source>
</evidence>